<feature type="non-terminal residue" evidence="2">
    <location>
        <position position="1"/>
    </location>
</feature>
<evidence type="ECO:0000313" key="3">
    <source>
        <dbReference type="Proteomes" id="UP000287651"/>
    </source>
</evidence>
<accession>A0A426Z122</accession>
<feature type="region of interest" description="Disordered" evidence="1">
    <location>
        <begin position="279"/>
        <end position="305"/>
    </location>
</feature>
<proteinExistence type="predicted"/>
<feature type="region of interest" description="Disordered" evidence="1">
    <location>
        <begin position="118"/>
        <end position="158"/>
    </location>
</feature>
<dbReference type="InterPro" id="IPR038837">
    <property type="entry name" value="tRNA_ligase_1"/>
</dbReference>
<organism evidence="2 3">
    <name type="scientific">Ensete ventricosum</name>
    <name type="common">Abyssinian banana</name>
    <name type="synonym">Musa ensete</name>
    <dbReference type="NCBI Taxonomy" id="4639"/>
    <lineage>
        <taxon>Eukaryota</taxon>
        <taxon>Viridiplantae</taxon>
        <taxon>Streptophyta</taxon>
        <taxon>Embryophyta</taxon>
        <taxon>Tracheophyta</taxon>
        <taxon>Spermatophyta</taxon>
        <taxon>Magnoliopsida</taxon>
        <taxon>Liliopsida</taxon>
        <taxon>Zingiberales</taxon>
        <taxon>Musaceae</taxon>
        <taxon>Ensete</taxon>
    </lineage>
</organism>
<sequence>GGVEDRITARKWDGHLGGPVIIGPVQEAHCGSYGGESHCSALLAGCLTPSLARACSKLQQFGDQEQGRDGGKYMTDLKCCDRSNGPPVSSSSISTCMHAFTGSTGSVAPASHRSSWLSTSPLLQNPSPPRRPSSSSFAAASPFRRPRRSPVASSEPPRPRPLRCLIGYAPRSGVLDCPLDRIFLVSSSFVFLTDAFRFRRRLMFLRFVVDRFLDFDVSMIDVLAWSSARSTFLDFLPQGKQTIQWKEKQRSAAVGSPPSPPVTASSVADGVGRLSIADNPAARSPPMQLGGAPLSNQGSVKSQQKGLWKPKSYVTASSAVAAPVESAISSVPTEKETGSSANDLTKLFKGPIGAHFNVDDNTFSHAQIRATFYPKFENEKSDQEVLSAGRVSYFCFRSYF</sequence>
<dbReference type="PANTHER" id="PTHR35460:SF1">
    <property type="entry name" value="TRNA LIGASE 1"/>
    <property type="match status" value="1"/>
</dbReference>
<feature type="compositionally biased region" description="Low complexity" evidence="1">
    <location>
        <begin position="132"/>
        <end position="155"/>
    </location>
</feature>
<evidence type="ECO:0000256" key="1">
    <source>
        <dbReference type="SAM" id="MobiDB-lite"/>
    </source>
</evidence>
<comment type="caution">
    <text evidence="2">The sequence shown here is derived from an EMBL/GenBank/DDBJ whole genome shotgun (WGS) entry which is preliminary data.</text>
</comment>
<feature type="compositionally biased region" description="Polar residues" evidence="1">
    <location>
        <begin position="294"/>
        <end position="305"/>
    </location>
</feature>
<dbReference type="Proteomes" id="UP000287651">
    <property type="component" value="Unassembled WGS sequence"/>
</dbReference>
<dbReference type="GO" id="GO:0003972">
    <property type="term" value="F:RNA ligase (ATP) activity"/>
    <property type="evidence" value="ECO:0007669"/>
    <property type="project" value="InterPro"/>
</dbReference>
<gene>
    <name evidence="2" type="ORF">B296_00047102</name>
</gene>
<name>A0A426Z122_ENSVE</name>
<dbReference type="AlphaFoldDB" id="A0A426Z122"/>
<dbReference type="PANTHER" id="PTHR35460">
    <property type="entry name" value="TRNA LIGASE 1"/>
    <property type="match status" value="1"/>
</dbReference>
<reference evidence="2 3" key="1">
    <citation type="journal article" date="2014" name="Agronomy (Basel)">
        <title>A Draft Genome Sequence for Ensete ventricosum, the Drought-Tolerant Tree Against Hunger.</title>
        <authorList>
            <person name="Harrison J."/>
            <person name="Moore K.A."/>
            <person name="Paszkiewicz K."/>
            <person name="Jones T."/>
            <person name="Grant M."/>
            <person name="Ambacheew D."/>
            <person name="Muzemil S."/>
            <person name="Studholme D.J."/>
        </authorList>
    </citation>
    <scope>NUCLEOTIDE SEQUENCE [LARGE SCALE GENOMIC DNA]</scope>
</reference>
<evidence type="ECO:0000313" key="2">
    <source>
        <dbReference type="EMBL" id="RRT57667.1"/>
    </source>
</evidence>
<dbReference type="GO" id="GO:0006388">
    <property type="term" value="P:tRNA splicing, via endonucleolytic cleavage and ligation"/>
    <property type="evidence" value="ECO:0007669"/>
    <property type="project" value="InterPro"/>
</dbReference>
<protein>
    <submittedName>
        <fullName evidence="2">Uncharacterized protein</fullName>
    </submittedName>
</protein>
<dbReference type="EMBL" id="AMZH03009058">
    <property type="protein sequence ID" value="RRT57667.1"/>
    <property type="molecule type" value="Genomic_DNA"/>
</dbReference>